<sequence>MQIVSDISDAQLRQETRLLTLIEGVLAANIFDWGSRACVDLYHKGTIIEIYRMNRKKMQRMGFGDKKPCFCHKRALLFVDNSGPDVVLGMFCLARGLLSRGKEATLNDVTTMELPKIVAEAAKHCDILRGAAEASGLLMDAMIITQDNPREKLSTPLMVVENGCGSPCIDLRKVSSELAPVAKDADLGKNCGVLTTLFANMVLAYERHIMIQGGSEIE</sequence>
<name>A0ACB9IT98_9ASTR</name>
<reference evidence="1 2" key="2">
    <citation type="journal article" date="2022" name="Mol. Ecol. Resour.">
        <title>The genomes of chicory, endive, great burdock and yacon provide insights into Asteraceae paleo-polyploidization history and plant inulin production.</title>
        <authorList>
            <person name="Fan W."/>
            <person name="Wang S."/>
            <person name="Wang H."/>
            <person name="Wang A."/>
            <person name="Jiang F."/>
            <person name="Liu H."/>
            <person name="Zhao H."/>
            <person name="Xu D."/>
            <person name="Zhang Y."/>
        </authorList>
    </citation>
    <scope>NUCLEOTIDE SEQUENCE [LARGE SCALE GENOMIC DNA]</scope>
    <source>
        <strain evidence="2">cv. Yunnan</strain>
        <tissue evidence="1">Leaves</tissue>
    </source>
</reference>
<comment type="caution">
    <text evidence="1">The sequence shown here is derived from an EMBL/GenBank/DDBJ whole genome shotgun (WGS) entry which is preliminary data.</text>
</comment>
<organism evidence="1 2">
    <name type="scientific">Smallanthus sonchifolius</name>
    <dbReference type="NCBI Taxonomy" id="185202"/>
    <lineage>
        <taxon>Eukaryota</taxon>
        <taxon>Viridiplantae</taxon>
        <taxon>Streptophyta</taxon>
        <taxon>Embryophyta</taxon>
        <taxon>Tracheophyta</taxon>
        <taxon>Spermatophyta</taxon>
        <taxon>Magnoliopsida</taxon>
        <taxon>eudicotyledons</taxon>
        <taxon>Gunneridae</taxon>
        <taxon>Pentapetalae</taxon>
        <taxon>asterids</taxon>
        <taxon>campanulids</taxon>
        <taxon>Asterales</taxon>
        <taxon>Asteraceae</taxon>
        <taxon>Asteroideae</taxon>
        <taxon>Heliantheae alliance</taxon>
        <taxon>Millerieae</taxon>
        <taxon>Smallanthus</taxon>
    </lineage>
</organism>
<proteinExistence type="predicted"/>
<keyword evidence="2" id="KW-1185">Reference proteome</keyword>
<protein>
    <submittedName>
        <fullName evidence="1">Uncharacterized protein</fullName>
    </submittedName>
</protein>
<dbReference type="EMBL" id="CM042024">
    <property type="protein sequence ID" value="KAI3811230.1"/>
    <property type="molecule type" value="Genomic_DNA"/>
</dbReference>
<reference evidence="2" key="1">
    <citation type="journal article" date="2022" name="Mol. Ecol. Resour.">
        <title>The genomes of chicory, endive, great burdock and yacon provide insights into Asteraceae palaeo-polyploidization history and plant inulin production.</title>
        <authorList>
            <person name="Fan W."/>
            <person name="Wang S."/>
            <person name="Wang H."/>
            <person name="Wang A."/>
            <person name="Jiang F."/>
            <person name="Liu H."/>
            <person name="Zhao H."/>
            <person name="Xu D."/>
            <person name="Zhang Y."/>
        </authorList>
    </citation>
    <scope>NUCLEOTIDE SEQUENCE [LARGE SCALE GENOMIC DNA]</scope>
    <source>
        <strain evidence="2">cv. Yunnan</strain>
    </source>
</reference>
<gene>
    <name evidence="1" type="ORF">L1987_20949</name>
</gene>
<dbReference type="Proteomes" id="UP001056120">
    <property type="component" value="Linkage Group LG07"/>
</dbReference>
<evidence type="ECO:0000313" key="1">
    <source>
        <dbReference type="EMBL" id="KAI3811230.1"/>
    </source>
</evidence>
<accession>A0ACB9IT98</accession>
<evidence type="ECO:0000313" key="2">
    <source>
        <dbReference type="Proteomes" id="UP001056120"/>
    </source>
</evidence>